<dbReference type="PANTHER" id="PTHR24067">
    <property type="entry name" value="UBIQUITIN-CONJUGATING ENZYME E2"/>
    <property type="match status" value="1"/>
</dbReference>
<feature type="domain" description="UBC core" evidence="2">
    <location>
        <begin position="5"/>
        <end position="147"/>
    </location>
</feature>
<dbReference type="EMBL" id="JANBOH010000324">
    <property type="protein sequence ID" value="KAJ1642891.1"/>
    <property type="molecule type" value="Genomic_DNA"/>
</dbReference>
<dbReference type="Pfam" id="PF00179">
    <property type="entry name" value="UQ_con"/>
    <property type="match status" value="1"/>
</dbReference>
<evidence type="ECO:0000259" key="2">
    <source>
        <dbReference type="PROSITE" id="PS50127"/>
    </source>
</evidence>
<gene>
    <name evidence="3" type="ORF">LPJ64_005301</name>
</gene>
<keyword evidence="4" id="KW-1185">Reference proteome</keyword>
<organism evidence="3 4">
    <name type="scientific">Coemansia asiatica</name>
    <dbReference type="NCBI Taxonomy" id="1052880"/>
    <lineage>
        <taxon>Eukaryota</taxon>
        <taxon>Fungi</taxon>
        <taxon>Fungi incertae sedis</taxon>
        <taxon>Zoopagomycota</taxon>
        <taxon>Kickxellomycotina</taxon>
        <taxon>Kickxellomycetes</taxon>
        <taxon>Kickxellales</taxon>
        <taxon>Kickxellaceae</taxon>
        <taxon>Coemansia</taxon>
    </lineage>
</organism>
<dbReference type="InterPro" id="IPR016135">
    <property type="entry name" value="UBQ-conjugating_enzyme/RWD"/>
</dbReference>
<dbReference type="CDD" id="cd23808">
    <property type="entry name" value="UBCc_UBE2W"/>
    <property type="match status" value="1"/>
</dbReference>
<keyword evidence="1" id="KW-0833">Ubl conjugation pathway</keyword>
<dbReference type="Proteomes" id="UP001145021">
    <property type="component" value="Unassembled WGS sequence"/>
</dbReference>
<protein>
    <recommendedName>
        <fullName evidence="2">UBC core domain-containing protein</fullName>
    </recommendedName>
</protein>
<comment type="caution">
    <text evidence="3">The sequence shown here is derived from an EMBL/GenBank/DDBJ whole genome shotgun (WGS) entry which is preliminary data.</text>
</comment>
<sequence length="147" mass="16753">MASTLRTKRLLRELLLIKKSTCKNVTLESADTIDKWIVKLRGVEGTMYADEEYSLLFEFPAEYPLESPIVTFTGTTPIHPHIYSNGHICLSILYMHWCPVLTVDAICQSILSMLSGCEKKVRPERDDVYVKTAKPSPKDTIWIFDGK</sequence>
<name>A0A9W7XGC1_9FUNG</name>
<proteinExistence type="predicted"/>
<dbReference type="Gene3D" id="3.10.110.10">
    <property type="entry name" value="Ubiquitin Conjugating Enzyme"/>
    <property type="match status" value="1"/>
</dbReference>
<evidence type="ECO:0000256" key="1">
    <source>
        <dbReference type="ARBA" id="ARBA00022786"/>
    </source>
</evidence>
<reference evidence="3" key="1">
    <citation type="submission" date="2022-07" db="EMBL/GenBank/DDBJ databases">
        <title>Phylogenomic reconstructions and comparative analyses of Kickxellomycotina fungi.</title>
        <authorList>
            <person name="Reynolds N.K."/>
            <person name="Stajich J.E."/>
            <person name="Barry K."/>
            <person name="Grigoriev I.V."/>
            <person name="Crous P."/>
            <person name="Smith M.E."/>
        </authorList>
    </citation>
    <scope>NUCLEOTIDE SEQUENCE</scope>
    <source>
        <strain evidence="3">NBRC 105413</strain>
    </source>
</reference>
<evidence type="ECO:0000313" key="3">
    <source>
        <dbReference type="EMBL" id="KAJ1642891.1"/>
    </source>
</evidence>
<evidence type="ECO:0000313" key="4">
    <source>
        <dbReference type="Proteomes" id="UP001145021"/>
    </source>
</evidence>
<dbReference type="AlphaFoldDB" id="A0A9W7XGC1"/>
<dbReference type="InterPro" id="IPR000608">
    <property type="entry name" value="UBC"/>
</dbReference>
<dbReference type="SMART" id="SM00212">
    <property type="entry name" value="UBCc"/>
    <property type="match status" value="1"/>
</dbReference>
<dbReference type="PROSITE" id="PS50127">
    <property type="entry name" value="UBC_2"/>
    <property type="match status" value="1"/>
</dbReference>
<accession>A0A9W7XGC1</accession>
<dbReference type="InterPro" id="IPR050113">
    <property type="entry name" value="Ub_conjugating_enzyme"/>
</dbReference>
<dbReference type="SUPFAM" id="SSF54495">
    <property type="entry name" value="UBC-like"/>
    <property type="match status" value="1"/>
</dbReference>